<keyword evidence="7" id="KW-0472">Membrane</keyword>
<keyword evidence="6" id="KW-0333">Golgi apparatus</keyword>
<dbReference type="GO" id="GO:0015031">
    <property type="term" value="P:protein transport"/>
    <property type="evidence" value="ECO:0007669"/>
    <property type="project" value="UniProtKB-KW"/>
</dbReference>
<dbReference type="Pfam" id="PF08700">
    <property type="entry name" value="VPS51_Exo84_N"/>
    <property type="match status" value="1"/>
</dbReference>
<dbReference type="PANTHER" id="PTHR31658">
    <property type="entry name" value="CONSERVED OLIGOMERIC GOLGI COMPLEX SUBUNIT 1"/>
    <property type="match status" value="1"/>
</dbReference>
<comment type="subcellular location">
    <subcellularLocation>
        <location evidence="1">Golgi apparatus membrane</location>
        <topology evidence="1">Peripheral membrane protein</topology>
    </subcellularLocation>
</comment>
<dbReference type="PANTHER" id="PTHR31658:SF0">
    <property type="entry name" value="CONSERVED OLIGOMERIC GOLGI COMPLEX SUBUNIT 1"/>
    <property type="match status" value="1"/>
</dbReference>
<gene>
    <name evidence="8" type="ORF">K470DRAFT_131163</name>
</gene>
<organism evidence="8 9">
    <name type="scientific">Piedraia hortae CBS 480.64</name>
    <dbReference type="NCBI Taxonomy" id="1314780"/>
    <lineage>
        <taxon>Eukaryota</taxon>
        <taxon>Fungi</taxon>
        <taxon>Dikarya</taxon>
        <taxon>Ascomycota</taxon>
        <taxon>Pezizomycotina</taxon>
        <taxon>Dothideomycetes</taxon>
        <taxon>Dothideomycetidae</taxon>
        <taxon>Capnodiales</taxon>
        <taxon>Piedraiaceae</taxon>
        <taxon>Piedraia</taxon>
    </lineage>
</organism>
<reference evidence="8" key="1">
    <citation type="journal article" date="2020" name="Stud. Mycol.">
        <title>101 Dothideomycetes genomes: a test case for predicting lifestyles and emergence of pathogens.</title>
        <authorList>
            <person name="Haridas S."/>
            <person name="Albert R."/>
            <person name="Binder M."/>
            <person name="Bloem J."/>
            <person name="Labutti K."/>
            <person name="Salamov A."/>
            <person name="Andreopoulos B."/>
            <person name="Baker S."/>
            <person name="Barry K."/>
            <person name="Bills G."/>
            <person name="Bluhm B."/>
            <person name="Cannon C."/>
            <person name="Castanera R."/>
            <person name="Culley D."/>
            <person name="Daum C."/>
            <person name="Ezra D."/>
            <person name="Gonzalez J."/>
            <person name="Henrissat B."/>
            <person name="Kuo A."/>
            <person name="Liang C."/>
            <person name="Lipzen A."/>
            <person name="Lutzoni F."/>
            <person name="Magnuson J."/>
            <person name="Mondo S."/>
            <person name="Nolan M."/>
            <person name="Ohm R."/>
            <person name="Pangilinan J."/>
            <person name="Park H.-J."/>
            <person name="Ramirez L."/>
            <person name="Alfaro M."/>
            <person name="Sun H."/>
            <person name="Tritt A."/>
            <person name="Yoshinaga Y."/>
            <person name="Zwiers L.-H."/>
            <person name="Turgeon B."/>
            <person name="Goodwin S."/>
            <person name="Spatafora J."/>
            <person name="Crous P."/>
            <person name="Grigoriev I."/>
        </authorList>
    </citation>
    <scope>NUCLEOTIDE SEQUENCE</scope>
    <source>
        <strain evidence="8">CBS 480.64</strain>
    </source>
</reference>
<keyword evidence="4" id="KW-0813">Transport</keyword>
<protein>
    <recommendedName>
        <fullName evidence="3">Conserved oligomeric Golgi complex subunit 1</fullName>
    </recommendedName>
</protein>
<dbReference type="GO" id="GO:0000139">
    <property type="term" value="C:Golgi membrane"/>
    <property type="evidence" value="ECO:0007669"/>
    <property type="project" value="UniProtKB-SubCell"/>
</dbReference>
<dbReference type="EMBL" id="MU006009">
    <property type="protein sequence ID" value="KAF2858467.1"/>
    <property type="molecule type" value="Genomic_DNA"/>
</dbReference>
<dbReference type="Proteomes" id="UP000799421">
    <property type="component" value="Unassembled WGS sequence"/>
</dbReference>
<dbReference type="OrthoDB" id="46189at2759"/>
<evidence type="ECO:0000256" key="2">
    <source>
        <dbReference type="ARBA" id="ARBA00006653"/>
    </source>
</evidence>
<accession>A0A6A7BU24</accession>
<keyword evidence="9" id="KW-1185">Reference proteome</keyword>
<dbReference type="GO" id="GO:0006891">
    <property type="term" value="P:intra-Golgi vesicle-mediated transport"/>
    <property type="evidence" value="ECO:0007669"/>
    <property type="project" value="InterPro"/>
</dbReference>
<proteinExistence type="inferred from homology"/>
<dbReference type="GO" id="GO:0017119">
    <property type="term" value="C:Golgi transport complex"/>
    <property type="evidence" value="ECO:0007669"/>
    <property type="project" value="InterPro"/>
</dbReference>
<evidence type="ECO:0000256" key="7">
    <source>
        <dbReference type="ARBA" id="ARBA00023136"/>
    </source>
</evidence>
<evidence type="ECO:0000313" key="9">
    <source>
        <dbReference type="Proteomes" id="UP000799421"/>
    </source>
</evidence>
<name>A0A6A7BU24_9PEZI</name>
<comment type="similarity">
    <text evidence="2">Belongs to the COG1 family.</text>
</comment>
<sequence>MATTTTIPATELQSWQQAFNTYPPPIVRKLGQQLRHGADENLAQLRSLVAGSYRDLLGTAETIIQMDAEAANFELRLAEIGHKCTSESVERVFANVNLREEKQRKGRVALVKKRVFENSLREVRRVVASRGDPLLAGNLFVLARLLVDGDASSLQRKTLARRRVKVLEFLERTMAGSDCINALCAFALISNTPPKEVLRFFLAVRSKVLREECERVVGMLAVYKNTMTDVRDIFPDKISRALAELARVPIWDDKRLDTTDRDILEPWISDEIKTFTPWIKHNGLEPKDVRKSLETFAAEVRKAIIEAVGHRVATLNVLRTLKLREEVMQSYLSITGEGVRELREIFAQRVSNLVHERTSSVLVVLEALAVPPTSSNIDLWDSRPERQEVEARRLGRNSTITSFTFALDEWKREVESLGKIVHRMRRMRWDVDLDLDHEEDDAKDADAVQSALNSSLAEVKPAVYSWLTKKCEDGSDPAVMLRLLREAMKRISSDQTQLVKKLHLQLATRIIDHIPTGQCVKGLRQLFQGAESLWENGSPVQPAPSTFKWLLDIQRAAKDLGTDLWTPGAVKVLKGELAATLSAALGDGFEANPQNTFDVKYLEIILGPFGLEVEGSQKIDKAVEAYWKRTFLLFGILAS</sequence>
<evidence type="ECO:0000256" key="3">
    <source>
        <dbReference type="ARBA" id="ARBA00020978"/>
    </source>
</evidence>
<keyword evidence="5" id="KW-0653">Protein transport</keyword>
<evidence type="ECO:0000256" key="5">
    <source>
        <dbReference type="ARBA" id="ARBA00022927"/>
    </source>
</evidence>
<dbReference type="AlphaFoldDB" id="A0A6A7BU24"/>
<dbReference type="InterPro" id="IPR033370">
    <property type="entry name" value="COG1"/>
</dbReference>
<evidence type="ECO:0000256" key="1">
    <source>
        <dbReference type="ARBA" id="ARBA00004395"/>
    </source>
</evidence>
<evidence type="ECO:0000256" key="6">
    <source>
        <dbReference type="ARBA" id="ARBA00023034"/>
    </source>
</evidence>
<evidence type="ECO:0000256" key="4">
    <source>
        <dbReference type="ARBA" id="ARBA00022448"/>
    </source>
</evidence>
<evidence type="ECO:0000313" key="8">
    <source>
        <dbReference type="EMBL" id="KAF2858467.1"/>
    </source>
</evidence>